<dbReference type="AlphaFoldDB" id="A7HQW2"/>
<reference evidence="2 3" key="1">
    <citation type="journal article" date="2011" name="Stand. Genomic Sci.">
        <title>Complete genome sequence of Parvibaculum lavamentivorans type strain (DS-1(T)).</title>
        <authorList>
            <person name="Schleheck D."/>
            <person name="Weiss M."/>
            <person name="Pitluck S."/>
            <person name="Bruce D."/>
            <person name="Land M.L."/>
            <person name="Han S."/>
            <person name="Saunders E."/>
            <person name="Tapia R."/>
            <person name="Detter C."/>
            <person name="Brettin T."/>
            <person name="Han J."/>
            <person name="Woyke T."/>
            <person name="Goodwin L."/>
            <person name="Pennacchio L."/>
            <person name="Nolan M."/>
            <person name="Cook A.M."/>
            <person name="Kjelleberg S."/>
            <person name="Thomas T."/>
        </authorList>
    </citation>
    <scope>NUCLEOTIDE SEQUENCE [LARGE SCALE GENOMIC DNA]</scope>
    <source>
        <strain evidence="3">DS-1 / DSM 13023 / NCIMB 13966</strain>
    </source>
</reference>
<gene>
    <name evidence="2" type="ordered locus">Plav_0672</name>
</gene>
<evidence type="ECO:0008006" key="4">
    <source>
        <dbReference type="Google" id="ProtNLM"/>
    </source>
</evidence>
<keyword evidence="1" id="KW-0472">Membrane</keyword>
<dbReference type="OrthoDB" id="8243434at2"/>
<dbReference type="HOGENOM" id="CLU_2937452_0_0_5"/>
<evidence type="ECO:0000256" key="1">
    <source>
        <dbReference type="SAM" id="Phobius"/>
    </source>
</evidence>
<keyword evidence="3" id="KW-1185">Reference proteome</keyword>
<organism evidence="2 3">
    <name type="scientific">Parvibaculum lavamentivorans (strain DS-1 / DSM 13023 / NCIMB 13966)</name>
    <dbReference type="NCBI Taxonomy" id="402881"/>
    <lineage>
        <taxon>Bacteria</taxon>
        <taxon>Pseudomonadati</taxon>
        <taxon>Pseudomonadota</taxon>
        <taxon>Alphaproteobacteria</taxon>
        <taxon>Hyphomicrobiales</taxon>
        <taxon>Parvibaculaceae</taxon>
        <taxon>Parvibaculum</taxon>
    </lineage>
</organism>
<dbReference type="KEGG" id="pla:Plav_0672"/>
<evidence type="ECO:0000313" key="3">
    <source>
        <dbReference type="Proteomes" id="UP000006377"/>
    </source>
</evidence>
<protein>
    <recommendedName>
        <fullName evidence="4">CoxF protein</fullName>
    </recommendedName>
</protein>
<name>A7HQW2_PARL1</name>
<dbReference type="Proteomes" id="UP000006377">
    <property type="component" value="Chromosome"/>
</dbReference>
<dbReference type="STRING" id="402881.Plav_0672"/>
<evidence type="ECO:0000313" key="2">
    <source>
        <dbReference type="EMBL" id="ABS62295.1"/>
    </source>
</evidence>
<feature type="transmembrane region" description="Helical" evidence="1">
    <location>
        <begin position="30"/>
        <end position="51"/>
    </location>
</feature>
<dbReference type="RefSeq" id="WP_011995586.1">
    <property type="nucleotide sequence ID" value="NC_009719.1"/>
</dbReference>
<proteinExistence type="predicted"/>
<dbReference type="eggNOG" id="ENOG50310BN">
    <property type="taxonomic scope" value="Bacteria"/>
</dbReference>
<accession>A7HQW2</accession>
<keyword evidence="1" id="KW-1133">Transmembrane helix</keyword>
<dbReference type="EMBL" id="CP000774">
    <property type="protein sequence ID" value="ABS62295.1"/>
    <property type="molecule type" value="Genomic_DNA"/>
</dbReference>
<sequence>MSEQDESERHKVAAPQWTEEQLKRRRQRNLAIAWTLAGLMVLFFVVTIVKLGGNVVNRPL</sequence>
<keyword evidence="1" id="KW-0812">Transmembrane</keyword>